<evidence type="ECO:0000256" key="1">
    <source>
        <dbReference type="SAM" id="MobiDB-lite"/>
    </source>
</evidence>
<protein>
    <submittedName>
        <fullName evidence="3">Peptidoglycan-binding protein</fullName>
    </submittedName>
</protein>
<gene>
    <name evidence="3" type="ORF">OHU17_22410</name>
</gene>
<dbReference type="NCBIfam" id="NF038080">
    <property type="entry name" value="PG_bind_siph"/>
    <property type="match status" value="2"/>
</dbReference>
<organism evidence="3 4">
    <name type="scientific">Streptomyces goshikiensis</name>
    <dbReference type="NCBI Taxonomy" id="1942"/>
    <lineage>
        <taxon>Bacteria</taxon>
        <taxon>Bacillati</taxon>
        <taxon>Actinomycetota</taxon>
        <taxon>Actinomycetes</taxon>
        <taxon>Kitasatosporales</taxon>
        <taxon>Streptomycetaceae</taxon>
        <taxon>Streptomyces</taxon>
    </lineage>
</organism>
<name>A0ABZ1RXT4_9ACTN</name>
<dbReference type="InterPro" id="IPR036366">
    <property type="entry name" value="PGBDSf"/>
</dbReference>
<keyword evidence="4" id="KW-1185">Reference proteome</keyword>
<dbReference type="InterPro" id="IPR036365">
    <property type="entry name" value="PGBD-like_sf"/>
</dbReference>
<dbReference type="InterPro" id="IPR038765">
    <property type="entry name" value="Papain-like_cys_pep_sf"/>
</dbReference>
<evidence type="ECO:0000259" key="2">
    <source>
        <dbReference type="Pfam" id="PF01471"/>
    </source>
</evidence>
<feature type="domain" description="Peptidoglycan binding-like" evidence="2">
    <location>
        <begin position="379"/>
        <end position="440"/>
    </location>
</feature>
<dbReference type="SUPFAM" id="SSF54001">
    <property type="entry name" value="Cysteine proteinases"/>
    <property type="match status" value="1"/>
</dbReference>
<dbReference type="InterPro" id="IPR002477">
    <property type="entry name" value="Peptidoglycan-bd-like"/>
</dbReference>
<dbReference type="RefSeq" id="WP_073799503.1">
    <property type="nucleotide sequence ID" value="NZ_BMVE01000006.1"/>
</dbReference>
<reference evidence="3" key="1">
    <citation type="submission" date="2022-10" db="EMBL/GenBank/DDBJ databases">
        <title>The complete genomes of actinobacterial strains from the NBC collection.</title>
        <authorList>
            <person name="Joergensen T.S."/>
            <person name="Alvarez Arevalo M."/>
            <person name="Sterndorff E.B."/>
            <person name="Faurdal D."/>
            <person name="Vuksanovic O."/>
            <person name="Mourched A.-S."/>
            <person name="Charusanti P."/>
            <person name="Shaw S."/>
            <person name="Blin K."/>
            <person name="Weber T."/>
        </authorList>
    </citation>
    <scope>NUCLEOTIDE SEQUENCE</scope>
    <source>
        <strain evidence="3">NBC_00283</strain>
    </source>
</reference>
<dbReference type="Proteomes" id="UP001432075">
    <property type="component" value="Chromosome"/>
</dbReference>
<feature type="region of interest" description="Disordered" evidence="1">
    <location>
        <begin position="71"/>
        <end position="111"/>
    </location>
</feature>
<accession>A0ABZ1RXT4</accession>
<sequence>MPVPVFQEYEPAGDCVCPGCAQRRRTLARARAIPLRDGGHPAARGARRALVLATAAGVVLSGGGVALATAGPVPTPGPVEQDAPGTPQGGRAPLHGPKGKPGGVPGAPGAPATVKRIDRATIINRAKLWLDAEVPYSMSEYWTDGYRQDCSGYVSMAWNLGSNEWTGSLDTFATKITKAELLPGDMLLFHNPSDPTNGSHVVIFGGWVDETQTHYIAYEQTRPNTRKLATPYGYWTNATKYLPYRFNGVTGGIVPDDPAGGAKPGTSTVFPGVAKFGPGTNNEYVRQLGKMLIDRGGLRFYPKGAHAKWSDADKLATQAFQQAQGWTGADADGIPGAHTWRLLVEKTGNDIRPTAGGAAGPGGVRAYPGAAVFRPGASHAAITALGRRLAQKGFGKYYTSGPDSRWSEADRRAVEAFQRAQGWRGAEADGYPGPETWRRLFA</sequence>
<evidence type="ECO:0000313" key="4">
    <source>
        <dbReference type="Proteomes" id="UP001432075"/>
    </source>
</evidence>
<dbReference type="InterPro" id="IPR047763">
    <property type="entry name" value="PG_bind_dom_phiBT1-type"/>
</dbReference>
<proteinExistence type="predicted"/>
<dbReference type="Gene3D" id="3.90.1720.10">
    <property type="entry name" value="endopeptidase domain like (from Nostoc punctiforme)"/>
    <property type="match status" value="1"/>
</dbReference>
<dbReference type="Gene3D" id="1.10.101.10">
    <property type="entry name" value="PGBD-like superfamily/PGBD"/>
    <property type="match status" value="2"/>
</dbReference>
<dbReference type="EMBL" id="CP108057">
    <property type="protein sequence ID" value="WUO50960.1"/>
    <property type="molecule type" value="Genomic_DNA"/>
</dbReference>
<evidence type="ECO:0000313" key="3">
    <source>
        <dbReference type="EMBL" id="WUO50960.1"/>
    </source>
</evidence>
<dbReference type="SUPFAM" id="SSF47090">
    <property type="entry name" value="PGBD-like"/>
    <property type="match status" value="2"/>
</dbReference>
<dbReference type="Pfam" id="PF01471">
    <property type="entry name" value="PG_binding_1"/>
    <property type="match status" value="1"/>
</dbReference>